<keyword evidence="3" id="KW-1185">Reference proteome</keyword>
<evidence type="ECO:0000313" key="3">
    <source>
        <dbReference type="Proteomes" id="UP000660729"/>
    </source>
</evidence>
<gene>
    <name evidence="2" type="ORF">HII31_12522</name>
</gene>
<dbReference type="Proteomes" id="UP000660729">
    <property type="component" value="Unassembled WGS sequence"/>
</dbReference>
<dbReference type="AlphaFoldDB" id="A0A8H6VGM7"/>
<proteinExistence type="predicted"/>
<organism evidence="2 3">
    <name type="scientific">Pseudocercospora fuligena</name>
    <dbReference type="NCBI Taxonomy" id="685502"/>
    <lineage>
        <taxon>Eukaryota</taxon>
        <taxon>Fungi</taxon>
        <taxon>Dikarya</taxon>
        <taxon>Ascomycota</taxon>
        <taxon>Pezizomycotina</taxon>
        <taxon>Dothideomycetes</taxon>
        <taxon>Dothideomycetidae</taxon>
        <taxon>Mycosphaerellales</taxon>
        <taxon>Mycosphaerellaceae</taxon>
        <taxon>Pseudocercospora</taxon>
    </lineage>
</organism>
<accession>A0A8H6VGM7</accession>
<evidence type="ECO:0000256" key="1">
    <source>
        <dbReference type="SAM" id="MobiDB-lite"/>
    </source>
</evidence>
<comment type="caution">
    <text evidence="2">The sequence shown here is derived from an EMBL/GenBank/DDBJ whole genome shotgun (WGS) entry which is preliminary data.</text>
</comment>
<evidence type="ECO:0008006" key="4">
    <source>
        <dbReference type="Google" id="ProtNLM"/>
    </source>
</evidence>
<protein>
    <recommendedName>
        <fullName evidence="4">F-box domain-containing protein</fullName>
    </recommendedName>
</protein>
<sequence>MADKMEPPGEPSKSAIMATPPGVDADENTASYEACHKTLNTAELLEMILLNVDDLQALLLSQRVNRMFQATIATSKHLQKELWLEIKDDEEAEPNKTAVGCRQIYVIDAYYGYAPDAPPLPYAPPNTTFSSLFKKQIDVAKGRFLQFIDRGEGHCRDHTIILHRDAFSSEEMSRTWRSMLFKGFGDGHDGLVRFILLPEDEERTARISHAEGTIQRLVDDLGSAVEKMDGEALRWN</sequence>
<feature type="region of interest" description="Disordered" evidence="1">
    <location>
        <begin position="1"/>
        <end position="27"/>
    </location>
</feature>
<reference evidence="2" key="1">
    <citation type="submission" date="2020-04" db="EMBL/GenBank/DDBJ databases">
        <title>Draft genome resource of the tomato pathogen Pseudocercospora fuligena.</title>
        <authorList>
            <person name="Zaccaron A."/>
        </authorList>
    </citation>
    <scope>NUCLEOTIDE SEQUENCE</scope>
    <source>
        <strain evidence="2">PF001</strain>
    </source>
</reference>
<name>A0A8H6VGM7_9PEZI</name>
<dbReference type="EMBL" id="JABCIY010000265">
    <property type="protein sequence ID" value="KAF7186185.1"/>
    <property type="molecule type" value="Genomic_DNA"/>
</dbReference>
<dbReference type="OrthoDB" id="10497694at2759"/>
<evidence type="ECO:0000313" key="2">
    <source>
        <dbReference type="EMBL" id="KAF7186185.1"/>
    </source>
</evidence>